<accession>A0A935W435</accession>
<sequence length="668" mass="72242">MPALRLLALRAARCRSPPLLADRPAAAIGMNSLAALVDTDPALVRRWRIAAAVATGVDVAAFAALNALGVALEFAQAGAFAIAMLAAIGTLLGSMARPLPWATLFFVMALAYPLRAGLLALVGAHLPLLVAIVPAALAGALTLLLGGTALADGVRRQDFAVAAPLAIAYLLVLRLVYLGQIELAPQEAYYWNYSQHLDIGYLDHPPLVAWLIAGSSALGDGEFFVRLPAVLAWVVMVCFVVGFAQDMAGRGNALRSALLAATLPFCFGIGVMITPDAPLAAAWAAALFFLQRALLGEKMAAWLGAGLAIGIGMLAKYTMLLVPAAAFVFMLVDARARRALLSPWAWSGGVVALLVFSPVVVWNIQHDWASFAFQGSRRLAARATQFSLHEFLGYASVLLTPLGVLALWRLLSPGGGMTANFQAAPSRDEAALLAGRRRVFMLVFTLVPLLVFALSSIRAETKFHWTGPIWLAVLPMLAATMSPPGLGDGRLDRLLVRSWMPLLHVLILIYAYGLFYYPLWGLAGLRAHHHYLEMGWRDLRAQVQQIEESVLRESGRRPAVVGLDKHNTADEMAFYDPRGDGAHDTASRHLFDNEDAVMYKYWFAPASYTGRDLIVVSDWRDNVEDWRVAASATRLGPVQVLTAKKGGVAVGTYYARVVYGYRPPAWLR</sequence>
<feature type="transmembrane region" description="Helical" evidence="8">
    <location>
        <begin position="256"/>
        <end position="273"/>
    </location>
</feature>
<feature type="transmembrane region" description="Helical" evidence="8">
    <location>
        <begin position="307"/>
        <end position="332"/>
    </location>
</feature>
<evidence type="ECO:0000256" key="8">
    <source>
        <dbReference type="SAM" id="Phobius"/>
    </source>
</evidence>
<dbReference type="PANTHER" id="PTHR33908">
    <property type="entry name" value="MANNOSYLTRANSFERASE YKCB-RELATED"/>
    <property type="match status" value="1"/>
</dbReference>
<feature type="transmembrane region" description="Helical" evidence="8">
    <location>
        <begin position="439"/>
        <end position="457"/>
    </location>
</feature>
<evidence type="ECO:0000256" key="4">
    <source>
        <dbReference type="ARBA" id="ARBA00022679"/>
    </source>
</evidence>
<feature type="transmembrane region" description="Helical" evidence="8">
    <location>
        <begin position="499"/>
        <end position="519"/>
    </location>
</feature>
<dbReference type="Pfam" id="PF13231">
    <property type="entry name" value="PMT_2"/>
    <property type="match status" value="1"/>
</dbReference>
<feature type="transmembrane region" description="Helical" evidence="8">
    <location>
        <begin position="344"/>
        <end position="364"/>
    </location>
</feature>
<evidence type="ECO:0000256" key="3">
    <source>
        <dbReference type="ARBA" id="ARBA00022676"/>
    </source>
</evidence>
<feature type="transmembrane region" description="Helical" evidence="8">
    <location>
        <begin position="74"/>
        <end position="92"/>
    </location>
</feature>
<dbReference type="InterPro" id="IPR050297">
    <property type="entry name" value="LipidA_mod_glycosyltrf_83"/>
</dbReference>
<keyword evidence="6 8" id="KW-1133">Transmembrane helix</keyword>
<protein>
    <submittedName>
        <fullName evidence="10">Glycosyltransferase family 39 protein</fullName>
    </submittedName>
</protein>
<dbReference type="GO" id="GO:0016763">
    <property type="term" value="F:pentosyltransferase activity"/>
    <property type="evidence" value="ECO:0007669"/>
    <property type="project" value="TreeGrafter"/>
</dbReference>
<evidence type="ECO:0000259" key="9">
    <source>
        <dbReference type="Pfam" id="PF13231"/>
    </source>
</evidence>
<dbReference type="GO" id="GO:0005886">
    <property type="term" value="C:plasma membrane"/>
    <property type="evidence" value="ECO:0007669"/>
    <property type="project" value="UniProtKB-SubCell"/>
</dbReference>
<feature type="transmembrane region" description="Helical" evidence="8">
    <location>
        <begin position="469"/>
        <end position="487"/>
    </location>
</feature>
<feature type="transmembrane region" description="Helical" evidence="8">
    <location>
        <begin position="391"/>
        <end position="411"/>
    </location>
</feature>
<proteinExistence type="predicted"/>
<name>A0A935W435_9PROT</name>
<comment type="subcellular location">
    <subcellularLocation>
        <location evidence="1">Cell membrane</location>
        <topology evidence="1">Multi-pass membrane protein</topology>
    </subcellularLocation>
</comment>
<keyword evidence="4" id="KW-0808">Transferase</keyword>
<keyword evidence="7 8" id="KW-0472">Membrane</keyword>
<evidence type="ECO:0000256" key="5">
    <source>
        <dbReference type="ARBA" id="ARBA00022692"/>
    </source>
</evidence>
<feature type="transmembrane region" description="Helical" evidence="8">
    <location>
        <begin position="279"/>
        <end position="295"/>
    </location>
</feature>
<comment type="caution">
    <text evidence="10">The sequence shown here is derived from an EMBL/GenBank/DDBJ whole genome shotgun (WGS) entry which is preliminary data.</text>
</comment>
<dbReference type="GO" id="GO:0009103">
    <property type="term" value="P:lipopolysaccharide biosynthetic process"/>
    <property type="evidence" value="ECO:0007669"/>
    <property type="project" value="UniProtKB-ARBA"/>
</dbReference>
<dbReference type="InterPro" id="IPR038731">
    <property type="entry name" value="RgtA/B/C-like"/>
</dbReference>
<dbReference type="EMBL" id="JADJOT010000009">
    <property type="protein sequence ID" value="MBK7954717.1"/>
    <property type="molecule type" value="Genomic_DNA"/>
</dbReference>
<organism evidence="10 11">
    <name type="scientific">Candidatus Accumulibacter affinis</name>
    <dbReference type="NCBI Taxonomy" id="2954384"/>
    <lineage>
        <taxon>Bacteria</taxon>
        <taxon>Pseudomonadati</taxon>
        <taxon>Pseudomonadota</taxon>
        <taxon>Betaproteobacteria</taxon>
        <taxon>Candidatus Accumulibacter</taxon>
    </lineage>
</organism>
<feature type="transmembrane region" description="Helical" evidence="8">
    <location>
        <begin position="128"/>
        <end position="147"/>
    </location>
</feature>
<evidence type="ECO:0000256" key="7">
    <source>
        <dbReference type="ARBA" id="ARBA00023136"/>
    </source>
</evidence>
<evidence type="ECO:0000256" key="1">
    <source>
        <dbReference type="ARBA" id="ARBA00004651"/>
    </source>
</evidence>
<feature type="transmembrane region" description="Helical" evidence="8">
    <location>
        <begin position="99"/>
        <end position="122"/>
    </location>
</feature>
<feature type="transmembrane region" description="Helical" evidence="8">
    <location>
        <begin position="159"/>
        <end position="177"/>
    </location>
</feature>
<feature type="transmembrane region" description="Helical" evidence="8">
    <location>
        <begin position="223"/>
        <end position="244"/>
    </location>
</feature>
<evidence type="ECO:0000313" key="11">
    <source>
        <dbReference type="Proteomes" id="UP000706151"/>
    </source>
</evidence>
<gene>
    <name evidence="10" type="ORF">IPK02_12605</name>
</gene>
<feature type="domain" description="Glycosyltransferase RgtA/B/C/D-like" evidence="9">
    <location>
        <begin position="203"/>
        <end position="362"/>
    </location>
</feature>
<keyword evidence="2" id="KW-1003">Cell membrane</keyword>
<dbReference type="PANTHER" id="PTHR33908:SF11">
    <property type="entry name" value="MEMBRANE PROTEIN"/>
    <property type="match status" value="1"/>
</dbReference>
<dbReference type="AlphaFoldDB" id="A0A935W435"/>
<feature type="transmembrane region" description="Helical" evidence="8">
    <location>
        <begin position="49"/>
        <end position="68"/>
    </location>
</feature>
<evidence type="ECO:0000256" key="6">
    <source>
        <dbReference type="ARBA" id="ARBA00022989"/>
    </source>
</evidence>
<keyword evidence="5 8" id="KW-0812">Transmembrane</keyword>
<reference evidence="10 11" key="1">
    <citation type="submission" date="2020-10" db="EMBL/GenBank/DDBJ databases">
        <title>Connecting structure to function with the recovery of over 1000 high-quality activated sludge metagenome-assembled genomes encoding full-length rRNA genes using long-read sequencing.</title>
        <authorList>
            <person name="Singleton C.M."/>
            <person name="Petriglieri F."/>
            <person name="Kristensen J.M."/>
            <person name="Kirkegaard R.H."/>
            <person name="Michaelsen T.Y."/>
            <person name="Andersen M.H."/>
            <person name="Karst S.M."/>
            <person name="Dueholm M.S."/>
            <person name="Nielsen P.H."/>
            <person name="Albertsen M."/>
        </authorList>
    </citation>
    <scope>NUCLEOTIDE SEQUENCE [LARGE SCALE GENOMIC DNA]</scope>
    <source>
        <strain evidence="10">Fred_18-Q3-R57-64_BAT3C.720</strain>
    </source>
</reference>
<evidence type="ECO:0000313" key="10">
    <source>
        <dbReference type="EMBL" id="MBK7954717.1"/>
    </source>
</evidence>
<keyword evidence="3" id="KW-0328">Glycosyltransferase</keyword>
<evidence type="ECO:0000256" key="2">
    <source>
        <dbReference type="ARBA" id="ARBA00022475"/>
    </source>
</evidence>
<dbReference type="Proteomes" id="UP000706151">
    <property type="component" value="Unassembled WGS sequence"/>
</dbReference>